<name>A0A1I1MWZ8_9HYPH</name>
<sequence length="269" mass="28895">MADMLHSTADTLPDTVPALPKAIDHNRHLPATAGVAWLELGWRDLWTRPMPSLVYGLGIALLSLLVIVTMINFGWVQILFPALAGFLVVGPLLATGLYEKSRRLASGEPVTLGTMIFPHRGGGSHLLFVGAILMVLMLVWMRAAVLLYALFFGWRPFPGFGSVVEMLFTTPTGLIMLATGTAVGGLFAAFAFAISAFSIPMMLDRRLDAFSAMGLSISLVWNNLPAAMIWGAIVLLLTAIGLGTALIGLIIIFPLLGHATWHAYAAVRD</sequence>
<feature type="transmembrane region" description="Helical" evidence="1">
    <location>
        <begin position="207"/>
        <end position="224"/>
    </location>
</feature>
<dbReference type="AlphaFoldDB" id="A0A1I1MWZ8"/>
<dbReference type="Proteomes" id="UP000182258">
    <property type="component" value="Unassembled WGS sequence"/>
</dbReference>
<evidence type="ECO:0000256" key="1">
    <source>
        <dbReference type="SAM" id="Phobius"/>
    </source>
</evidence>
<dbReference type="STRING" id="728005.SAMN04488059_11413"/>
<dbReference type="RefSeq" id="WP_082102298.1">
    <property type="nucleotide sequence ID" value="NZ_FOMB01000014.1"/>
</dbReference>
<protein>
    <submittedName>
        <fullName evidence="2">Uncharacterized membrane protein</fullName>
    </submittedName>
</protein>
<evidence type="ECO:0000313" key="2">
    <source>
        <dbReference type="EMBL" id="SFC89974.1"/>
    </source>
</evidence>
<feature type="transmembrane region" description="Helical" evidence="1">
    <location>
        <begin position="78"/>
        <end position="98"/>
    </location>
</feature>
<organism evidence="2 3">
    <name type="scientific">Devosia psychrophila</name>
    <dbReference type="NCBI Taxonomy" id="728005"/>
    <lineage>
        <taxon>Bacteria</taxon>
        <taxon>Pseudomonadati</taxon>
        <taxon>Pseudomonadota</taxon>
        <taxon>Alphaproteobacteria</taxon>
        <taxon>Hyphomicrobiales</taxon>
        <taxon>Devosiaceae</taxon>
        <taxon>Devosia</taxon>
    </lineage>
</organism>
<keyword evidence="1" id="KW-0472">Membrane</keyword>
<proteinExistence type="predicted"/>
<gene>
    <name evidence="2" type="ORF">SAMN04488059_11413</name>
</gene>
<feature type="transmembrane region" description="Helical" evidence="1">
    <location>
        <begin position="126"/>
        <end position="154"/>
    </location>
</feature>
<feature type="transmembrane region" description="Helical" evidence="1">
    <location>
        <begin position="53"/>
        <end position="72"/>
    </location>
</feature>
<feature type="transmembrane region" description="Helical" evidence="1">
    <location>
        <begin position="230"/>
        <end position="256"/>
    </location>
</feature>
<evidence type="ECO:0000313" key="3">
    <source>
        <dbReference type="Proteomes" id="UP000182258"/>
    </source>
</evidence>
<keyword evidence="1" id="KW-0812">Transmembrane</keyword>
<reference evidence="2 3" key="1">
    <citation type="submission" date="2016-10" db="EMBL/GenBank/DDBJ databases">
        <authorList>
            <person name="de Groot N.N."/>
        </authorList>
    </citation>
    <scope>NUCLEOTIDE SEQUENCE [LARGE SCALE GENOMIC DNA]</scope>
    <source>
        <strain evidence="2 3">CGMCC 1.10210</strain>
    </source>
</reference>
<dbReference type="EMBL" id="FOMB01000014">
    <property type="protein sequence ID" value="SFC89974.1"/>
    <property type="molecule type" value="Genomic_DNA"/>
</dbReference>
<dbReference type="Pfam" id="PF09955">
    <property type="entry name" value="DUF2189"/>
    <property type="match status" value="1"/>
</dbReference>
<dbReference type="InterPro" id="IPR018692">
    <property type="entry name" value="DUF2189"/>
</dbReference>
<keyword evidence="1" id="KW-1133">Transmembrane helix</keyword>
<feature type="transmembrane region" description="Helical" evidence="1">
    <location>
        <begin position="174"/>
        <end position="195"/>
    </location>
</feature>
<accession>A0A1I1MWZ8</accession>